<dbReference type="EMBL" id="JAGFPW010000003">
    <property type="protein sequence ID" value="MBO3793797.1"/>
    <property type="molecule type" value="Genomic_DNA"/>
</dbReference>
<dbReference type="EMBL" id="CP120576">
    <property type="protein sequence ID" value="WEY84310.1"/>
    <property type="molecule type" value="Genomic_DNA"/>
</dbReference>
<dbReference type="AlphaFoldDB" id="A0A085C9Z1"/>
<dbReference type="Gene3D" id="4.10.810.10">
    <property type="entry name" value="Virus Scaffolding Protein, Chain A"/>
    <property type="match status" value="1"/>
</dbReference>
<dbReference type="SMART" id="SM00914">
    <property type="entry name" value="IDEAL"/>
    <property type="match status" value="1"/>
</dbReference>
<evidence type="ECO:0000313" key="5">
    <source>
        <dbReference type="EMBL" id="WEY84310.1"/>
    </source>
</evidence>
<gene>
    <name evidence="5" type="primary">yhzC</name>
    <name evidence="3" type="ORF">B4122_0549</name>
    <name evidence="4" type="ORF">J5227_05545</name>
    <name evidence="5" type="ORF">P5633_18705</name>
    <name evidence="6" type="ORF">QL281_18130</name>
    <name evidence="2" type="ORF">SC09_Contig19orf00306</name>
</gene>
<organism evidence="2 7">
    <name type="scientific">Bacillus subtilis</name>
    <dbReference type="NCBI Taxonomy" id="1423"/>
    <lineage>
        <taxon>Bacteria</taxon>
        <taxon>Bacillati</taxon>
        <taxon>Bacillota</taxon>
        <taxon>Bacilli</taxon>
        <taxon>Bacillales</taxon>
        <taxon>Bacillaceae</taxon>
        <taxon>Bacillus</taxon>
    </lineage>
</organism>
<dbReference type="Proteomes" id="UP001214898">
    <property type="component" value="Chromosome"/>
</dbReference>
<dbReference type="EMBL" id="JXBC01000002">
    <property type="protein sequence ID" value="KIU11990.1"/>
    <property type="molecule type" value="Genomic_DNA"/>
</dbReference>
<reference evidence="6" key="5">
    <citation type="submission" date="2023-05" db="EMBL/GenBank/DDBJ databases">
        <title>Complete genome sequence of Bacillus subtilis SRCM117797 isolated from Soybean paste.</title>
        <authorList>
            <person name="Abraha H.B."/>
            <person name="Kim K.-P."/>
            <person name="Ryu M.-S."/>
            <person name="Jeong D.-Y."/>
        </authorList>
    </citation>
    <scope>NUCLEOTIDE SEQUENCE</scope>
    <source>
        <strain evidence="6">SRCM117797</strain>
    </source>
</reference>
<dbReference type="Proteomes" id="UP000076442">
    <property type="component" value="Unassembled WGS sequence"/>
</dbReference>
<reference evidence="4" key="3">
    <citation type="submission" date="2021-03" db="EMBL/GenBank/DDBJ databases">
        <title>Isolation of Bacillus subtilis from fermented food sample.</title>
        <authorList>
            <person name="Lakshmanan V."/>
            <person name="Athira K."/>
            <person name="Rajagopal K."/>
        </authorList>
    </citation>
    <scope>NUCLEOTIDE SEQUENCE</scope>
    <source>
        <strain evidence="4">S1</strain>
    </source>
</reference>
<dbReference type="OMA" id="ADIYIQM"/>
<dbReference type="RefSeq" id="WP_003233142.1">
    <property type="nucleotide sequence ID" value="NZ_AP024621.1"/>
</dbReference>
<evidence type="ECO:0000313" key="8">
    <source>
        <dbReference type="Proteomes" id="UP000076442"/>
    </source>
</evidence>
<evidence type="ECO:0000259" key="1">
    <source>
        <dbReference type="SMART" id="SM00914"/>
    </source>
</evidence>
<dbReference type="SMR" id="A0A085C9Z1"/>
<reference evidence="2 7" key="1">
    <citation type="submission" date="2014-12" db="EMBL/GenBank/DDBJ databases">
        <title>Comparative genome analysis of Bacillus coagulans HM-08, Clostridium butyricum HM-68, Bacillus subtilis HM-66 and Bacillus licheniformis BL-09.</title>
        <authorList>
            <person name="Zhang H."/>
        </authorList>
    </citation>
    <scope>NUCLEOTIDE SEQUENCE [LARGE SCALE GENOMIC DNA]</scope>
    <source>
        <strain evidence="2 7">HM-66</strain>
    </source>
</reference>
<evidence type="ECO:0000313" key="2">
    <source>
        <dbReference type="EMBL" id="KIU11990.1"/>
    </source>
</evidence>
<dbReference type="InterPro" id="IPR014957">
    <property type="entry name" value="IDEAL_dom"/>
</dbReference>
<dbReference type="PATRIC" id="fig|1423.134.peg.3564"/>
<reference evidence="5" key="4">
    <citation type="submission" date="2023-03" db="EMBL/GenBank/DDBJ databases">
        <title>Complete genome sequences of 52 Bacillus and Priestia strains isolated from West-African fermentations and 26 reference strains from the DSMZ collection.</title>
        <authorList>
            <person name="Wiedenbein E.S."/>
            <person name="Canoy T.S."/>
            <person name="Hui Y."/>
            <person name="Parkouda C."/>
            <person name="Dawende C."/>
            <person name="Ametefe E."/>
            <person name="Jespersen L."/>
            <person name="Nielsen D.S."/>
        </authorList>
    </citation>
    <scope>NUCLEOTIDE SEQUENCE</scope>
    <source>
        <strain evidence="5">PRO56</strain>
    </source>
</reference>
<evidence type="ECO:0000313" key="6">
    <source>
        <dbReference type="EMBL" id="WHM20700.1"/>
    </source>
</evidence>
<dbReference type="InterPro" id="IPR027393">
    <property type="entry name" value="Virus_scaffolding_prot_C"/>
</dbReference>
<dbReference type="Proteomes" id="UP001229422">
    <property type="component" value="Chromosome"/>
</dbReference>
<dbReference type="Proteomes" id="UP000665181">
    <property type="component" value="Unassembled WGS sequence"/>
</dbReference>
<evidence type="ECO:0000313" key="7">
    <source>
        <dbReference type="Proteomes" id="UP000032247"/>
    </source>
</evidence>
<evidence type="ECO:0000313" key="3">
    <source>
        <dbReference type="EMBL" id="KZD94792.1"/>
    </source>
</evidence>
<name>A0A085C9Z1_BACIU</name>
<protein>
    <submittedName>
        <fullName evidence="4">IDEAL domain-containing protein</fullName>
    </submittedName>
</protein>
<dbReference type="EMBL" id="LJZV01000002">
    <property type="protein sequence ID" value="KZD94792.1"/>
    <property type="molecule type" value="Genomic_DNA"/>
</dbReference>
<dbReference type="Proteomes" id="UP000032247">
    <property type="component" value="Unassembled WGS sequence"/>
</dbReference>
<dbReference type="EMBL" id="CP125292">
    <property type="protein sequence ID" value="WHM20700.1"/>
    <property type="molecule type" value="Genomic_DNA"/>
</dbReference>
<sequence length="77" mass="9118">MKEKKSYTELMKSRNTQKTKEFDVTMTDIYIQMVLDESLYNRRLAMLTDQINKALDEKDKDAFLTLSKEYAALKQSE</sequence>
<feature type="domain" description="IDEAL" evidence="1">
    <location>
        <begin position="34"/>
        <end position="70"/>
    </location>
</feature>
<dbReference type="Pfam" id="PF08858">
    <property type="entry name" value="IDEAL"/>
    <property type="match status" value="1"/>
</dbReference>
<proteinExistence type="predicted"/>
<reference evidence="3 8" key="2">
    <citation type="submission" date="2015-09" db="EMBL/GenBank/DDBJ databases">
        <title>Spore heat resistance.</title>
        <authorList>
            <person name="Boekhorst J."/>
            <person name="Berendsen E.M."/>
            <person name="Wells-Bennik M.H."/>
            <person name="Kuipers O.P."/>
        </authorList>
    </citation>
    <scope>NUCLEOTIDE SEQUENCE [LARGE SCALE GENOMIC DNA]</scope>
    <source>
        <strain evidence="3 8">B4122</strain>
    </source>
</reference>
<evidence type="ECO:0000313" key="4">
    <source>
        <dbReference type="EMBL" id="MBO3793797.1"/>
    </source>
</evidence>
<accession>A0A085C9Z1</accession>